<feature type="region of interest" description="Disordered" evidence="2">
    <location>
        <begin position="1696"/>
        <end position="1725"/>
    </location>
</feature>
<feature type="domain" description="Calponin-homology (CH)" evidence="3">
    <location>
        <begin position="5"/>
        <end position="112"/>
    </location>
</feature>
<dbReference type="Pfam" id="PF23092">
    <property type="entry name" value="Ubiquitin_6"/>
    <property type="match status" value="1"/>
</dbReference>
<feature type="compositionally biased region" description="Polar residues" evidence="2">
    <location>
        <begin position="1895"/>
        <end position="1925"/>
    </location>
</feature>
<feature type="region of interest" description="Disordered" evidence="2">
    <location>
        <begin position="1781"/>
        <end position="1829"/>
    </location>
</feature>
<dbReference type="Proteomes" id="UP001347796">
    <property type="component" value="Unassembled WGS sequence"/>
</dbReference>
<feature type="compositionally biased region" description="Basic and acidic residues" evidence="2">
    <location>
        <begin position="445"/>
        <end position="460"/>
    </location>
</feature>
<feature type="compositionally biased region" description="Polar residues" evidence="2">
    <location>
        <begin position="1496"/>
        <end position="1516"/>
    </location>
</feature>
<feature type="compositionally biased region" description="Low complexity" evidence="2">
    <location>
        <begin position="219"/>
        <end position="240"/>
    </location>
</feature>
<evidence type="ECO:0000256" key="1">
    <source>
        <dbReference type="SAM" id="Coils"/>
    </source>
</evidence>
<evidence type="ECO:0000313" key="5">
    <source>
        <dbReference type="Proteomes" id="UP001347796"/>
    </source>
</evidence>
<accession>A0AAN8G745</accession>
<feature type="compositionally biased region" description="Low complexity" evidence="2">
    <location>
        <begin position="1452"/>
        <end position="1466"/>
    </location>
</feature>
<feature type="region of interest" description="Disordered" evidence="2">
    <location>
        <begin position="1130"/>
        <end position="1269"/>
    </location>
</feature>
<feature type="region of interest" description="Disordered" evidence="2">
    <location>
        <begin position="1035"/>
        <end position="1083"/>
    </location>
</feature>
<reference evidence="4 5" key="1">
    <citation type="submission" date="2024-01" db="EMBL/GenBank/DDBJ databases">
        <title>The genome of the rayed Mediterranean limpet Patella caerulea (Linnaeus, 1758).</title>
        <authorList>
            <person name="Anh-Thu Weber A."/>
            <person name="Halstead-Nussloch G."/>
        </authorList>
    </citation>
    <scope>NUCLEOTIDE SEQUENCE [LARGE SCALE GENOMIC DNA]</scope>
    <source>
        <strain evidence="4">AATW-2023a</strain>
        <tissue evidence="4">Whole specimen</tissue>
    </source>
</reference>
<dbReference type="CDD" id="cd21212">
    <property type="entry name" value="CH_NAV2-like"/>
    <property type="match status" value="1"/>
</dbReference>
<gene>
    <name evidence="4" type="ORF">SNE40_020304</name>
</gene>
<feature type="region of interest" description="Disordered" evidence="2">
    <location>
        <begin position="1289"/>
        <end position="1344"/>
    </location>
</feature>
<feature type="compositionally biased region" description="Polar residues" evidence="2">
    <location>
        <begin position="1170"/>
        <end position="1194"/>
    </location>
</feature>
<feature type="compositionally biased region" description="Polar residues" evidence="2">
    <location>
        <begin position="1325"/>
        <end position="1334"/>
    </location>
</feature>
<evidence type="ECO:0000256" key="2">
    <source>
        <dbReference type="SAM" id="MobiDB-lite"/>
    </source>
</evidence>
<feature type="region of interest" description="Disordered" evidence="2">
    <location>
        <begin position="740"/>
        <end position="775"/>
    </location>
</feature>
<protein>
    <recommendedName>
        <fullName evidence="3">Calponin-homology (CH) domain-containing protein</fullName>
    </recommendedName>
</protein>
<dbReference type="Pfam" id="PF00307">
    <property type="entry name" value="CH"/>
    <property type="match status" value="1"/>
</dbReference>
<organism evidence="4 5">
    <name type="scientific">Patella caerulea</name>
    <name type="common">Rayed Mediterranean limpet</name>
    <dbReference type="NCBI Taxonomy" id="87958"/>
    <lineage>
        <taxon>Eukaryota</taxon>
        <taxon>Metazoa</taxon>
        <taxon>Spiralia</taxon>
        <taxon>Lophotrochozoa</taxon>
        <taxon>Mollusca</taxon>
        <taxon>Gastropoda</taxon>
        <taxon>Patellogastropoda</taxon>
        <taxon>Patelloidea</taxon>
        <taxon>Patellidae</taxon>
        <taxon>Patella</taxon>
    </lineage>
</organism>
<feature type="compositionally biased region" description="Low complexity" evidence="2">
    <location>
        <begin position="467"/>
        <end position="489"/>
    </location>
</feature>
<name>A0AAN8G745_PATCE</name>
<keyword evidence="5" id="KW-1185">Reference proteome</keyword>
<feature type="compositionally biased region" description="Low complexity" evidence="2">
    <location>
        <begin position="543"/>
        <end position="552"/>
    </location>
</feature>
<feature type="compositionally biased region" description="Polar residues" evidence="2">
    <location>
        <begin position="172"/>
        <end position="189"/>
    </location>
</feature>
<dbReference type="InterPro" id="IPR001715">
    <property type="entry name" value="CH_dom"/>
</dbReference>
<feature type="compositionally biased region" description="Low complexity" evidence="2">
    <location>
        <begin position="347"/>
        <end position="369"/>
    </location>
</feature>
<feature type="region of interest" description="Disordered" evidence="2">
    <location>
        <begin position="1488"/>
        <end position="1516"/>
    </location>
</feature>
<dbReference type="InterPro" id="IPR057126">
    <property type="entry name" value="NAV1-like_ubiquitin-like"/>
</dbReference>
<feature type="compositionally biased region" description="Low complexity" evidence="2">
    <location>
        <begin position="321"/>
        <end position="336"/>
    </location>
</feature>
<keyword evidence="1" id="KW-0175">Coiled coil</keyword>
<feature type="compositionally biased region" description="Low complexity" evidence="2">
    <location>
        <begin position="278"/>
        <end position="300"/>
    </location>
</feature>
<dbReference type="Gene3D" id="1.10.418.10">
    <property type="entry name" value="Calponin-like domain"/>
    <property type="match status" value="1"/>
</dbReference>
<dbReference type="SUPFAM" id="SSF47576">
    <property type="entry name" value="Calponin-homology domain, CH-domain"/>
    <property type="match status" value="1"/>
</dbReference>
<feature type="non-terminal residue" evidence="4">
    <location>
        <position position="2058"/>
    </location>
</feature>
<feature type="compositionally biased region" description="Polar residues" evidence="2">
    <location>
        <begin position="1797"/>
        <end position="1809"/>
    </location>
</feature>
<dbReference type="PANTHER" id="PTHR12784">
    <property type="entry name" value="STEERIN"/>
    <property type="match status" value="1"/>
</dbReference>
<feature type="region of interest" description="Disordered" evidence="2">
    <location>
        <begin position="692"/>
        <end position="722"/>
    </location>
</feature>
<feature type="compositionally biased region" description="Low complexity" evidence="2">
    <location>
        <begin position="745"/>
        <end position="771"/>
    </location>
</feature>
<feature type="region of interest" description="Disordered" evidence="2">
    <location>
        <begin position="1452"/>
        <end position="1476"/>
    </location>
</feature>
<evidence type="ECO:0000259" key="3">
    <source>
        <dbReference type="PROSITE" id="PS50021"/>
    </source>
</evidence>
<feature type="region of interest" description="Disordered" evidence="2">
    <location>
        <begin position="1891"/>
        <end position="1925"/>
    </location>
</feature>
<dbReference type="InterPro" id="IPR036872">
    <property type="entry name" value="CH_dom_sf"/>
</dbReference>
<feature type="compositionally biased region" description="Low complexity" evidence="2">
    <location>
        <begin position="116"/>
        <end position="128"/>
    </location>
</feature>
<feature type="compositionally biased region" description="Low complexity" evidence="2">
    <location>
        <begin position="1224"/>
        <end position="1243"/>
    </location>
</feature>
<feature type="compositionally biased region" description="Polar residues" evidence="2">
    <location>
        <begin position="129"/>
        <end position="159"/>
    </location>
</feature>
<feature type="compositionally biased region" description="Basic and acidic residues" evidence="2">
    <location>
        <begin position="301"/>
        <end position="317"/>
    </location>
</feature>
<feature type="compositionally biased region" description="Low complexity" evidence="2">
    <location>
        <begin position="190"/>
        <end position="203"/>
    </location>
</feature>
<sequence>MNEVVRKALIYTDWANHYLEKSRNKKFISDLQQDISDGVLLADVIEAVTNDKVKDIKLKPKNTAQMVDNINACLNFLSGLGVSVDGISAKDIKEGNLKAILGLFFSLSRYKQQQKTQQAAQKSAEQSQVNQLPSTTPQQQQHHVDSATSCHAGHTTPQLNGGEVQSRLPSPFKNNKNTSVHNPSAKDTTSSSSSVNNANLSLRSKSHGAHSTSNDKAKSQQNQQNNILQVSSSSNSKNNNTRATSPGHQHSGIPTPGGKAIPTARSQSAAEKQINRTSASSTSSTSSTKSNPAKPPNKNSMLDKFKFFNSKEKDKKGGAVKGSSKNSAAASANSSRSDTDSGRDTKSSTSPRSSLEAGASSSSNNGASSPKLPAKTGKKSLVRAFSTKRETPKTLTPDDNNKRPNAPSPATTQPRTPSPNTNIPVPGAPPPIPKTSPPPSRKTTSKSDKSEKSDKSDKSSKGGTLIPKSSSSSGKSKSAASTPTSSGGSQIPPPNFSMPKSSKSSKSSKEEKSKSSLNGKEHNKALFSSLPGVNAHKTLANKSSSGVSSPASTPDGNGGMLSHSNSNHSGIHHASKSSQEYSSNVIPAHQSRVQAQDNTYYRAVEHSATIANPHSNAHAPTDHMNMHNMVSKSSRTPKSQIVIPSARHGGNSMTQTVNIVKPTCTMAPSRSVAKADGNTQTNLSVIQKTMNSSKYAAARENSNHSVHSEGNYSKPHDSLFSNRVASPVTPQMQSPVINERENENSQNMSLSSVLSSSQSSSASTSVSSNDSVVHKPGIESSAYDRLYSSSSNSPRLGVKMLGKPANNVAIVQPRHGEKIETTFDREVRTETVNKPSSGKETTFSEKSTTFVDDCGETMDIKPMPPIMRALPYGYFRGYTGYTGLSSSRNFHIPGISVPPTQAMYASSTSRLGVNRPILEHGKFYSGQIKRSGSNCPSVNDPDYASDVDNYDYVSGYMSDGDILKNNRVDDWSSGYMSEGGASLYARRLQQRFREGMQAVKECMQKSSGVIDDDSFDDSSSISSGDISDTIAEISTDENLTGSSQGALSDTNPYSSLKRGPKDLTQGIHVSNGHGRIQGKRPNLGTSAFLGGEYNGDGNNPYGWGRKYYLPQNSKLLSSDPSDYAYPYSSCDQHSQWGRSEPSYGSLRKLSNSSQSEYGYRGESPHYAQSDKGTYSPTPSVKCDSTTNTDQSHLMETSLKRMQTARGAAPSNGSGTGIQYRRPLSNVSNSSGGSNKSNGSSKGSTAVGSRLAKHGVDNGTPTGIPRPGSAAAKISLSTHSDMGQDAYASSTLERKKKGLTTSKSSSNTAAPDFQSNTLGRRRLFDSKSSLSKGSNGENGGSMCPSTIISNPHATYGKGTDFKGQQSHYVNLQQLQAMQQCTLQQHGPASGNYITLEYSSPRNSGNNWLMRNGNGVMSETESMDSISSATSLSIQAQIQQARALSGASARILAQQRDQTQNQNQNQNQSGLHRSDSIKSTQSDIPFTHQKSLSEDLPRTNSFSQLSGPCSSATEQLASPTSVHASSRFTYPMTFTSGMPSSLSHHMVHSNTHHGMTFNSLPLAKVNRDEDGISRLTKSSTIDYAYLSDYAYSSVHGSNLSLISSASSSVNSSAEDRQAHEIRKLRRELEGAQDKVLTLSNQLNTNSHVVAAFEQSLSNMTSRLQALTLTAEQKDSELNELRHTIEALKRQSGLTITESGIISPNSSRRHTSPGVVLKDGPVHPHQRHVSESGIMRQMSSDSMSSINSLSSACSVTSQHSAATDTDCKGKKKKGWLRSSFSKAFNRKKNKNGSMSDVEPDTQSLRSNISAPNSPLLLMHGPPGGPLKGSHSSGALCETDDVGNVVDLKKQLREKDMKLTDIRLEALSSAHQLEQLRETMNKMKSEMSALKCDNERLNRSGNPMTPQHQRTLHISQSSLTPTRSNDSLDRSISLTDHSSLDMLLAETAANDREGKRVTLAMYLGSNPDPTKEGIEKPAEVLIGFLSVSGKTKWDILDNMVRKIFKEYVLRVDPVTNLGLSSESLQSYHVGEITRTKDSELPELLPIGYLVGETMQIGICLKG</sequence>
<dbReference type="PROSITE" id="PS50021">
    <property type="entry name" value="CH"/>
    <property type="match status" value="1"/>
</dbReference>
<dbReference type="PANTHER" id="PTHR12784:SF28">
    <property type="entry name" value="PROTEIN SICKIE"/>
    <property type="match status" value="1"/>
</dbReference>
<dbReference type="SMART" id="SM00033">
    <property type="entry name" value="CH"/>
    <property type="match status" value="1"/>
</dbReference>
<feature type="compositionally biased region" description="Pro residues" evidence="2">
    <location>
        <begin position="426"/>
        <end position="440"/>
    </location>
</feature>
<feature type="compositionally biased region" description="Basic and acidic residues" evidence="2">
    <location>
        <begin position="507"/>
        <end position="524"/>
    </location>
</feature>
<evidence type="ECO:0000313" key="4">
    <source>
        <dbReference type="EMBL" id="KAK6169208.1"/>
    </source>
</evidence>
<feature type="compositionally biased region" description="Basic and acidic residues" evidence="2">
    <location>
        <begin position="337"/>
        <end position="346"/>
    </location>
</feature>
<comment type="caution">
    <text evidence="4">The sequence shown here is derived from an EMBL/GenBank/DDBJ whole genome shotgun (WGS) entry which is preliminary data.</text>
</comment>
<feature type="region of interest" description="Disordered" evidence="2">
    <location>
        <begin position="116"/>
        <end position="584"/>
    </location>
</feature>
<feature type="compositionally biased region" description="Low complexity" evidence="2">
    <location>
        <begin position="1298"/>
        <end position="1307"/>
    </location>
</feature>
<feature type="coiled-coil region" evidence="1">
    <location>
        <begin position="1612"/>
        <end position="1688"/>
    </location>
</feature>
<dbReference type="GO" id="GO:0022008">
    <property type="term" value="P:neurogenesis"/>
    <property type="evidence" value="ECO:0007669"/>
    <property type="project" value="InterPro"/>
</dbReference>
<dbReference type="EMBL" id="JAZGQO010000015">
    <property type="protein sequence ID" value="KAK6169208.1"/>
    <property type="molecule type" value="Genomic_DNA"/>
</dbReference>
<feature type="compositionally biased region" description="Polar residues" evidence="2">
    <location>
        <begin position="1036"/>
        <end position="1054"/>
    </location>
</feature>
<proteinExistence type="predicted"/>
<dbReference type="InterPro" id="IPR039041">
    <property type="entry name" value="Nav/unc-53"/>
</dbReference>